<dbReference type="AlphaFoldDB" id="A0A9P6URA9"/>
<accession>A0A9P6URA9</accession>
<proteinExistence type="predicted"/>
<protein>
    <submittedName>
        <fullName evidence="1">Uncharacterized protein</fullName>
    </submittedName>
</protein>
<dbReference type="Gene3D" id="3.80.10.10">
    <property type="entry name" value="Ribonuclease Inhibitor"/>
    <property type="match status" value="1"/>
</dbReference>
<evidence type="ECO:0000313" key="2">
    <source>
        <dbReference type="Proteomes" id="UP000823405"/>
    </source>
</evidence>
<reference evidence="1" key="1">
    <citation type="journal article" date="2020" name="Fungal Divers.">
        <title>Resolving the Mortierellaceae phylogeny through synthesis of multi-gene phylogenetics and phylogenomics.</title>
        <authorList>
            <person name="Vandepol N."/>
            <person name="Liber J."/>
            <person name="Desiro A."/>
            <person name="Na H."/>
            <person name="Kennedy M."/>
            <person name="Barry K."/>
            <person name="Grigoriev I.V."/>
            <person name="Miller A.N."/>
            <person name="O'Donnell K."/>
            <person name="Stajich J.E."/>
            <person name="Bonito G."/>
        </authorList>
    </citation>
    <scope>NUCLEOTIDE SEQUENCE</scope>
    <source>
        <strain evidence="1">NVP60</strain>
    </source>
</reference>
<sequence>MLTATGRFFDLSELVSLLATYLDHKGISRLMRTNRQLHEFCAPAHYHSIVASYRPDQYNIFGSKTALEVLSKNTHLVRELRLGLHDLVYYFNCIVASHDLSPMIHHPSLRPLWLTLPDDQLYAVEPIPPMTLLTKLEINATRQPYDKNFANCPYYLPSYRDPRATTTQICWLLHLNPRLTHVTLSGLVFKDYRDVRVLTTSIHGLNQLQELSITACTWAEAKLRLGWNILFSCPATLRTLMLKFTRDYFDWEGIWTDDYIQTTPNDHHFWEVKDEACGLTDTSLPRREEPLIFLTKLSLPRFNEGIVKEDILSMLRYCPNVSELTLPFLFEPGELGALARDIAVSCPKLKSLTHLDDSEDGTDGELAFRVLGALPEQQVQKFRCVGRANKDHVLDTRAFFQRHSSTLREVVLFGCLYVRTMAAQVLLMECEAIEVLDIQCVGDLPGLCINLAEAIKFPWACTRMRQLKLTIGVPDEPLNRPTYQVEPYYLRPAPTTLLSAEKEQFEQLEVFYRQIGALTEVQTLHLEVFFYASGARSSLDEHVESNTFPGMLSIGNPRSGRPGFLRHLGRLKNLKVLSGSVLAETKETLETMGWMEAVWMNEHWPVLEKAHFFLTDHKITEPFRWLLDQRRYDGKPLRLTCPSLF</sequence>
<dbReference type="SUPFAM" id="SSF52047">
    <property type="entry name" value="RNI-like"/>
    <property type="match status" value="1"/>
</dbReference>
<name>A0A9P6URA9_9FUNG</name>
<dbReference type="Proteomes" id="UP000823405">
    <property type="component" value="Unassembled WGS sequence"/>
</dbReference>
<dbReference type="InterPro" id="IPR032675">
    <property type="entry name" value="LRR_dom_sf"/>
</dbReference>
<keyword evidence="2" id="KW-1185">Reference proteome</keyword>
<organism evidence="1 2">
    <name type="scientific">Linnemannia gamsii</name>
    <dbReference type="NCBI Taxonomy" id="64522"/>
    <lineage>
        <taxon>Eukaryota</taxon>
        <taxon>Fungi</taxon>
        <taxon>Fungi incertae sedis</taxon>
        <taxon>Mucoromycota</taxon>
        <taxon>Mortierellomycotina</taxon>
        <taxon>Mortierellomycetes</taxon>
        <taxon>Mortierellales</taxon>
        <taxon>Mortierellaceae</taxon>
        <taxon>Linnemannia</taxon>
    </lineage>
</organism>
<comment type="caution">
    <text evidence="1">The sequence shown here is derived from an EMBL/GenBank/DDBJ whole genome shotgun (WGS) entry which is preliminary data.</text>
</comment>
<dbReference type="EMBL" id="JAAAIN010000323">
    <property type="protein sequence ID" value="KAG0316181.1"/>
    <property type="molecule type" value="Genomic_DNA"/>
</dbReference>
<evidence type="ECO:0000313" key="1">
    <source>
        <dbReference type="EMBL" id="KAG0316181.1"/>
    </source>
</evidence>
<dbReference type="OrthoDB" id="2421291at2759"/>
<gene>
    <name evidence="1" type="ORF">BGZ97_007282</name>
</gene>